<dbReference type="SUPFAM" id="SSF50978">
    <property type="entry name" value="WD40 repeat-like"/>
    <property type="match status" value="1"/>
</dbReference>
<dbReference type="Gene3D" id="2.130.10.10">
    <property type="entry name" value="YVTN repeat-like/Quinoprotein amine dehydrogenase"/>
    <property type="match status" value="1"/>
</dbReference>
<dbReference type="EMBL" id="VWRR01000016">
    <property type="protein sequence ID" value="KAF6001063.1"/>
    <property type="molecule type" value="Genomic_DNA"/>
</dbReference>
<dbReference type="InterPro" id="IPR015943">
    <property type="entry name" value="WD40/YVTN_repeat-like_dom_sf"/>
</dbReference>
<evidence type="ECO:0000256" key="1">
    <source>
        <dbReference type="PROSITE-ProRule" id="PRU00221"/>
    </source>
</evidence>
<dbReference type="OrthoDB" id="540662at2759"/>
<dbReference type="SMART" id="SM00320">
    <property type="entry name" value="WD40"/>
    <property type="match status" value="2"/>
</dbReference>
<keyword evidence="3" id="KW-1185">Reference proteome</keyword>
<dbReference type="PROSITE" id="PS50082">
    <property type="entry name" value="WD_REPEATS_2"/>
    <property type="match status" value="1"/>
</dbReference>
<sequence>MSHCFRAQLAEDSFRHAAQRRASWLSSCSTSSWLDELIPACRASGQASTRGVSSRALTQARLVAVEGSPAAEEASPVWVLVGDLGGRVWLGCWQAQSVDAESTSLGERTDAPAISLSLLAAGDGGRVSALVAAPPGLLKPAGSVSQSQWNDGFGAAFSLAGFGNGRIVLIETARICTEAIRMEPTPDPDGERSSVSLPPGLQAKVLQPAPVLAEGSISTNTTAAAITGIACSPTHVQAPFFVWCNATGSWGMDLIDGSSPGGFRALERVHLRNEGDSRSCSTQPLVSGVDIHPDGALVALVVPTPHPLFWDIRTAACYGYRQYGNASSNQTSMSAGRTTSVRWHPNGWHLACATTGGVILVWDIRQCNFDGSGNVADSAESSRLSPLYRIPAHSGAVNGLAFGTFAPRDQMGRSALASAFLASTGFDGTIRVWDANTYALCADWPVATDHQRLSLDVITSPSDSNGRASYALVLAAQSDRLLHLFRYERAASA</sequence>
<keyword evidence="1" id="KW-0853">WD repeat</keyword>
<accession>A0A7J7ID88</accession>
<gene>
    <name evidence="2" type="ORF">F1559_002245</name>
</gene>
<dbReference type="InterPro" id="IPR036322">
    <property type="entry name" value="WD40_repeat_dom_sf"/>
</dbReference>
<evidence type="ECO:0000313" key="3">
    <source>
        <dbReference type="Proteomes" id="UP000530660"/>
    </source>
</evidence>
<protein>
    <submittedName>
        <fullName evidence="2">Uncharacterized protein</fullName>
    </submittedName>
</protein>
<proteinExistence type="predicted"/>
<feature type="repeat" description="WD" evidence="1">
    <location>
        <begin position="420"/>
        <end position="437"/>
    </location>
</feature>
<dbReference type="PANTHER" id="PTHR19846:SF0">
    <property type="entry name" value="PRE-MRNA PROCESSING FACTOR 4"/>
    <property type="match status" value="1"/>
</dbReference>
<dbReference type="GO" id="GO:0046540">
    <property type="term" value="C:U4/U6 x U5 tri-snRNP complex"/>
    <property type="evidence" value="ECO:0007669"/>
    <property type="project" value="TreeGrafter"/>
</dbReference>
<dbReference type="GO" id="GO:0030621">
    <property type="term" value="F:U4 snRNA binding"/>
    <property type="evidence" value="ECO:0007669"/>
    <property type="project" value="TreeGrafter"/>
</dbReference>
<evidence type="ECO:0000313" key="2">
    <source>
        <dbReference type="EMBL" id="KAF6001063.1"/>
    </source>
</evidence>
<reference evidence="2 3" key="1">
    <citation type="journal article" date="2020" name="J. Phycol.">
        <title>Comparative genome analysis reveals Cyanidiococcus gen. nov., a new extremophilic red algal genus sister to Cyanidioschyzon (Cyanidioschyzonaceae, Rhodophyta).</title>
        <authorList>
            <person name="Liu S.-L."/>
            <person name="Chiang Y.-R."/>
            <person name="Yoon H.S."/>
            <person name="Fu H.-Y."/>
        </authorList>
    </citation>
    <scope>NUCLEOTIDE SEQUENCE [LARGE SCALE GENOMIC DNA]</scope>
    <source>
        <strain evidence="2 3">THAL066</strain>
    </source>
</reference>
<organism evidence="2 3">
    <name type="scientific">Cyanidiococcus yangmingshanensis</name>
    <dbReference type="NCBI Taxonomy" id="2690220"/>
    <lineage>
        <taxon>Eukaryota</taxon>
        <taxon>Rhodophyta</taxon>
        <taxon>Bangiophyceae</taxon>
        <taxon>Cyanidiales</taxon>
        <taxon>Cyanidiaceae</taxon>
        <taxon>Cyanidiococcus</taxon>
    </lineage>
</organism>
<dbReference type="PANTHER" id="PTHR19846">
    <property type="entry name" value="WD40 REPEAT PROTEIN"/>
    <property type="match status" value="1"/>
</dbReference>
<dbReference type="AlphaFoldDB" id="A0A7J7ID88"/>
<dbReference type="GO" id="GO:0017070">
    <property type="term" value="F:U6 snRNA binding"/>
    <property type="evidence" value="ECO:0007669"/>
    <property type="project" value="TreeGrafter"/>
</dbReference>
<dbReference type="Proteomes" id="UP000530660">
    <property type="component" value="Unassembled WGS sequence"/>
</dbReference>
<comment type="caution">
    <text evidence="2">The sequence shown here is derived from an EMBL/GenBank/DDBJ whole genome shotgun (WGS) entry which is preliminary data.</text>
</comment>
<dbReference type="Pfam" id="PF00400">
    <property type="entry name" value="WD40"/>
    <property type="match status" value="1"/>
</dbReference>
<name>A0A7J7ID88_9RHOD</name>
<dbReference type="InterPro" id="IPR001680">
    <property type="entry name" value="WD40_rpt"/>
</dbReference>
<dbReference type="GO" id="GO:0000398">
    <property type="term" value="P:mRNA splicing, via spliceosome"/>
    <property type="evidence" value="ECO:0007669"/>
    <property type="project" value="TreeGrafter"/>
</dbReference>